<sequence length="219" mass="24827">MNNSRYRMILYRAGSWLLIYLSISLGYWLSWGPELHSLRFYGEPWVQPGISFVMISVGMMIVGFYLFWISDARQCIGSFAAGLAVLLFLMTLMPLDDGYFAASLLLEILGIPHTLILKFLRRILGLGLSIGLVQTVAFLFQAGLTTLYLKKARKIRWGFIAIKLAVISVYALFSFYPDLNGEWALSFFDLLNLIWLAELPWLGLDLSTDKSRKGSHAHS</sequence>
<evidence type="ECO:0000313" key="3">
    <source>
        <dbReference type="Proteomes" id="UP000284178"/>
    </source>
</evidence>
<comment type="caution">
    <text evidence="2">The sequence shown here is derived from an EMBL/GenBank/DDBJ whole genome shotgun (WGS) entry which is preliminary data.</text>
</comment>
<dbReference type="RefSeq" id="WP_117895114.1">
    <property type="nucleotide sequence ID" value="NZ_CABJCV010000011.1"/>
</dbReference>
<feature type="transmembrane region" description="Helical" evidence="1">
    <location>
        <begin position="124"/>
        <end position="149"/>
    </location>
</feature>
<feature type="transmembrane region" description="Helical" evidence="1">
    <location>
        <begin position="9"/>
        <end position="29"/>
    </location>
</feature>
<dbReference type="AlphaFoldDB" id="A0A412FZF8"/>
<feature type="transmembrane region" description="Helical" evidence="1">
    <location>
        <begin position="75"/>
        <end position="93"/>
    </location>
</feature>
<dbReference type="Proteomes" id="UP000284178">
    <property type="component" value="Unassembled WGS sequence"/>
</dbReference>
<gene>
    <name evidence="2" type="ORF">DWY25_09995</name>
</gene>
<evidence type="ECO:0000256" key="1">
    <source>
        <dbReference type="SAM" id="Phobius"/>
    </source>
</evidence>
<keyword evidence="1" id="KW-0812">Transmembrane</keyword>
<dbReference type="GeneID" id="83015732"/>
<feature type="transmembrane region" description="Helical" evidence="1">
    <location>
        <begin position="99"/>
        <end position="117"/>
    </location>
</feature>
<protein>
    <submittedName>
        <fullName evidence="2">Uncharacterized protein</fullName>
    </submittedName>
</protein>
<organism evidence="2 3">
    <name type="scientific">Holdemania filiformis</name>
    <dbReference type="NCBI Taxonomy" id="61171"/>
    <lineage>
        <taxon>Bacteria</taxon>
        <taxon>Bacillati</taxon>
        <taxon>Bacillota</taxon>
        <taxon>Erysipelotrichia</taxon>
        <taxon>Erysipelotrichales</taxon>
        <taxon>Erysipelotrichaceae</taxon>
        <taxon>Holdemania</taxon>
    </lineage>
</organism>
<keyword evidence="3" id="KW-1185">Reference proteome</keyword>
<keyword evidence="1" id="KW-0472">Membrane</keyword>
<reference evidence="2 3" key="1">
    <citation type="submission" date="2018-08" db="EMBL/GenBank/DDBJ databases">
        <title>A genome reference for cultivated species of the human gut microbiota.</title>
        <authorList>
            <person name="Zou Y."/>
            <person name="Xue W."/>
            <person name="Luo G."/>
        </authorList>
    </citation>
    <scope>NUCLEOTIDE SEQUENCE [LARGE SCALE GENOMIC DNA]</scope>
    <source>
        <strain evidence="2 3">AF24-29</strain>
    </source>
</reference>
<proteinExistence type="predicted"/>
<keyword evidence="1" id="KW-1133">Transmembrane helix</keyword>
<feature type="transmembrane region" description="Helical" evidence="1">
    <location>
        <begin position="49"/>
        <end position="68"/>
    </location>
</feature>
<feature type="transmembrane region" description="Helical" evidence="1">
    <location>
        <begin position="155"/>
        <end position="176"/>
    </location>
</feature>
<evidence type="ECO:0000313" key="2">
    <source>
        <dbReference type="EMBL" id="RGR73549.1"/>
    </source>
</evidence>
<accession>A0A412FZF8</accession>
<name>A0A412FZF8_9FIRM</name>
<dbReference type="EMBL" id="QRUP01000011">
    <property type="protein sequence ID" value="RGR73549.1"/>
    <property type="molecule type" value="Genomic_DNA"/>
</dbReference>